<dbReference type="AlphaFoldDB" id="A0A081DCV6"/>
<dbReference type="EMBL" id="BBLG01000005">
    <property type="protein sequence ID" value="GAK76752.1"/>
    <property type="molecule type" value="Genomic_DNA"/>
</dbReference>
<dbReference type="EMBL" id="BBMM01000004">
    <property type="protein sequence ID" value="GAL00129.1"/>
    <property type="molecule type" value="Genomic_DNA"/>
</dbReference>
<evidence type="ECO:0000313" key="4">
    <source>
        <dbReference type="Proteomes" id="UP000029226"/>
    </source>
</evidence>
<dbReference type="Proteomes" id="UP000028980">
    <property type="component" value="Unassembled WGS sequence"/>
</dbReference>
<proteinExistence type="predicted"/>
<name>A0A081DCV6_NONUL</name>
<dbReference type="Proteomes" id="UP000029226">
    <property type="component" value="Unassembled WGS sequence"/>
</dbReference>
<organism evidence="1 3">
    <name type="scientific">Nonlabens ulvanivorans</name>
    <name type="common">Persicivirga ulvanivorans</name>
    <dbReference type="NCBI Taxonomy" id="906888"/>
    <lineage>
        <taxon>Bacteria</taxon>
        <taxon>Pseudomonadati</taxon>
        <taxon>Bacteroidota</taxon>
        <taxon>Flavobacteriia</taxon>
        <taxon>Flavobacteriales</taxon>
        <taxon>Flavobacteriaceae</taxon>
        <taxon>Nonlabens</taxon>
    </lineage>
</organism>
<protein>
    <submittedName>
        <fullName evidence="1">Uncharacterized protein</fullName>
    </submittedName>
</protein>
<gene>
    <name evidence="1" type="ORF">JCM19296_2352</name>
    <name evidence="2" type="ORF">JCM19314_383</name>
</gene>
<evidence type="ECO:0000313" key="2">
    <source>
        <dbReference type="EMBL" id="GAL00129.1"/>
    </source>
</evidence>
<comment type="caution">
    <text evidence="1">The sequence shown here is derived from an EMBL/GenBank/DDBJ whole genome shotgun (WGS) entry which is preliminary data.</text>
</comment>
<reference evidence="3 4" key="1">
    <citation type="journal article" date="2014" name="Genome Announc.">
        <title>Draft Genome Sequences of Marine Flavobacterium Nonlabens Strains NR17, NR24, NR27, NR32, NR33, and Ara13.</title>
        <authorList>
            <person name="Nakanishi M."/>
            <person name="Meirelles P."/>
            <person name="Suzuki R."/>
            <person name="Takatani N."/>
            <person name="Mino S."/>
            <person name="Suda W."/>
            <person name="Oshima K."/>
            <person name="Hattori M."/>
            <person name="Ohkuma M."/>
            <person name="Hosokawa M."/>
            <person name="Miyashita K."/>
            <person name="Thompson F.L."/>
            <person name="Niwa A."/>
            <person name="Sawabe T."/>
            <person name="Sawabe T."/>
        </authorList>
    </citation>
    <scope>NUCLEOTIDE SEQUENCE [LARGE SCALE GENOMIC DNA]</scope>
    <source>
        <strain evidence="1">JCM 19296</strain>
        <strain evidence="2">JCM 19314</strain>
        <strain evidence="3">JCM19296</strain>
        <strain evidence="4">JCM19314</strain>
    </source>
</reference>
<accession>A0A081DCV6</accession>
<evidence type="ECO:0000313" key="1">
    <source>
        <dbReference type="EMBL" id="GAK76752.1"/>
    </source>
</evidence>
<sequence>MLAFAVVDRPNIITTAMNKIESDRFILRFIDLFEFSSQGGVNI</sequence>
<evidence type="ECO:0000313" key="3">
    <source>
        <dbReference type="Proteomes" id="UP000028980"/>
    </source>
</evidence>